<dbReference type="AlphaFoldDB" id="A0A1H6W4V5"/>
<reference evidence="3" key="1">
    <citation type="submission" date="2016-10" db="EMBL/GenBank/DDBJ databases">
        <authorList>
            <person name="Varghese N."/>
        </authorList>
    </citation>
    <scope>NUCLEOTIDE SEQUENCE [LARGE SCALE GENOMIC DNA]</scope>
    <source>
        <strain evidence="3">DSM 24868</strain>
    </source>
</reference>
<feature type="domain" description="Rhodanese" evidence="1">
    <location>
        <begin position="38"/>
        <end position="128"/>
    </location>
</feature>
<dbReference type="InterPro" id="IPR036873">
    <property type="entry name" value="Rhodanese-like_dom_sf"/>
</dbReference>
<dbReference type="SMART" id="SM00450">
    <property type="entry name" value="RHOD"/>
    <property type="match status" value="1"/>
</dbReference>
<dbReference type="eggNOG" id="COG0607">
    <property type="taxonomic scope" value="Bacteria"/>
</dbReference>
<dbReference type="STRING" id="1043493.SAMN05421637_0848"/>
<keyword evidence="3" id="KW-1185">Reference proteome</keyword>
<dbReference type="SUPFAM" id="SSF52821">
    <property type="entry name" value="Rhodanese/Cell cycle control phosphatase"/>
    <property type="match status" value="1"/>
</dbReference>
<dbReference type="GO" id="GO:0016740">
    <property type="term" value="F:transferase activity"/>
    <property type="evidence" value="ECO:0007669"/>
    <property type="project" value="UniProtKB-KW"/>
</dbReference>
<dbReference type="PANTHER" id="PTHR43031">
    <property type="entry name" value="FAD-DEPENDENT OXIDOREDUCTASE"/>
    <property type="match status" value="1"/>
</dbReference>
<organism evidence="2 3">
    <name type="scientific">Demequina mangrovi</name>
    <dbReference type="NCBI Taxonomy" id="1043493"/>
    <lineage>
        <taxon>Bacteria</taxon>
        <taxon>Bacillati</taxon>
        <taxon>Actinomycetota</taxon>
        <taxon>Actinomycetes</taxon>
        <taxon>Micrococcales</taxon>
        <taxon>Demequinaceae</taxon>
        <taxon>Demequina</taxon>
    </lineage>
</organism>
<gene>
    <name evidence="2" type="ORF">SAMN05421637_0848</name>
</gene>
<proteinExistence type="predicted"/>
<accession>A0A1H6W4V5</accession>
<evidence type="ECO:0000313" key="2">
    <source>
        <dbReference type="EMBL" id="SEJ11999.1"/>
    </source>
</evidence>
<sequence length="164" mass="17616">METTPELAAHLAAARAHFAGRLAFETDVSDAHAALEAGEPGVVLIDTRNREAWDQGHARGAIHLPKPDMPARIPAEFAPGTRFIVYCWGPGCNGATRAGLIISELGYEVKEMIGGFEYWAREGFPVDKVVRDDAGNESVEDGTYPVDPLTSPLPVAGNRIVCDC</sequence>
<dbReference type="InterPro" id="IPR050229">
    <property type="entry name" value="GlpE_sulfurtransferase"/>
</dbReference>
<dbReference type="InterPro" id="IPR001763">
    <property type="entry name" value="Rhodanese-like_dom"/>
</dbReference>
<name>A0A1H6W4V5_9MICO</name>
<dbReference type="Proteomes" id="UP000183315">
    <property type="component" value="Unassembled WGS sequence"/>
</dbReference>
<dbReference type="Pfam" id="PF00581">
    <property type="entry name" value="Rhodanese"/>
    <property type="match status" value="1"/>
</dbReference>
<protein>
    <submittedName>
        <fullName evidence="2">Rhodanese-related sulfurtransferase</fullName>
    </submittedName>
</protein>
<evidence type="ECO:0000259" key="1">
    <source>
        <dbReference type="PROSITE" id="PS50206"/>
    </source>
</evidence>
<evidence type="ECO:0000313" key="3">
    <source>
        <dbReference type="Proteomes" id="UP000183315"/>
    </source>
</evidence>
<dbReference type="OrthoDB" id="9802991at2"/>
<dbReference type="Gene3D" id="3.40.250.10">
    <property type="entry name" value="Rhodanese-like domain"/>
    <property type="match status" value="1"/>
</dbReference>
<dbReference type="PANTHER" id="PTHR43031:SF1">
    <property type="entry name" value="PYRIDINE NUCLEOTIDE-DISULPHIDE OXIDOREDUCTASE"/>
    <property type="match status" value="1"/>
</dbReference>
<dbReference type="EMBL" id="FNZI01000002">
    <property type="protein sequence ID" value="SEJ11999.1"/>
    <property type="molecule type" value="Genomic_DNA"/>
</dbReference>
<dbReference type="PROSITE" id="PS50206">
    <property type="entry name" value="RHODANESE_3"/>
    <property type="match status" value="1"/>
</dbReference>
<keyword evidence="2" id="KW-0808">Transferase</keyword>
<dbReference type="RefSeq" id="WP_042213364.1">
    <property type="nucleotide sequence ID" value="NZ_BBLU01000003.1"/>
</dbReference>